<evidence type="ECO:0000259" key="10">
    <source>
        <dbReference type="PROSITE" id="PS50929"/>
    </source>
</evidence>
<dbReference type="Proteomes" id="UP001156873">
    <property type="component" value="Unassembled WGS sequence"/>
</dbReference>
<dbReference type="Pfam" id="PF00005">
    <property type="entry name" value="ABC_tran"/>
    <property type="match status" value="1"/>
</dbReference>
<comment type="subcellular location">
    <subcellularLocation>
        <location evidence="1">Cell membrane</location>
        <topology evidence="1">Multi-pass membrane protein</topology>
    </subcellularLocation>
</comment>
<feature type="transmembrane region" description="Helical" evidence="8">
    <location>
        <begin position="301"/>
        <end position="319"/>
    </location>
</feature>
<evidence type="ECO:0000256" key="4">
    <source>
        <dbReference type="ARBA" id="ARBA00022840"/>
    </source>
</evidence>
<dbReference type="Gene3D" id="1.20.1560.10">
    <property type="entry name" value="ABC transporter type 1, transmembrane domain"/>
    <property type="match status" value="1"/>
</dbReference>
<dbReference type="PANTHER" id="PTHR43394:SF1">
    <property type="entry name" value="ATP-BINDING CASSETTE SUB-FAMILY B MEMBER 10, MITOCHONDRIAL"/>
    <property type="match status" value="1"/>
</dbReference>
<proteinExistence type="predicted"/>
<dbReference type="NCBIfam" id="TIGR02204">
    <property type="entry name" value="MsbA_rel"/>
    <property type="match status" value="1"/>
</dbReference>
<name>A0ABT6JXY5_9GAMM</name>
<keyword evidence="3" id="KW-0547">Nucleotide-binding</keyword>
<dbReference type="PANTHER" id="PTHR43394">
    <property type="entry name" value="ATP-DEPENDENT PERMEASE MDL1, MITOCHONDRIAL"/>
    <property type="match status" value="1"/>
</dbReference>
<dbReference type="PROSITE" id="PS00211">
    <property type="entry name" value="ABC_TRANSPORTER_1"/>
    <property type="match status" value="1"/>
</dbReference>
<feature type="domain" description="ABC transmembrane type-1" evidence="10">
    <location>
        <begin position="47"/>
        <end position="324"/>
    </location>
</feature>
<dbReference type="Gene3D" id="3.40.50.300">
    <property type="entry name" value="P-loop containing nucleotide triphosphate hydrolases"/>
    <property type="match status" value="1"/>
</dbReference>
<dbReference type="InterPro" id="IPR039421">
    <property type="entry name" value="Type_1_exporter"/>
</dbReference>
<dbReference type="CDD" id="cd18575">
    <property type="entry name" value="ABC_6TM_bac_exporter_ABCB8_10_like"/>
    <property type="match status" value="1"/>
</dbReference>
<organism evidence="11 12">
    <name type="scientific">Luteimonas kalidii</name>
    <dbReference type="NCBI Taxonomy" id="3042025"/>
    <lineage>
        <taxon>Bacteria</taxon>
        <taxon>Pseudomonadati</taxon>
        <taxon>Pseudomonadota</taxon>
        <taxon>Gammaproteobacteria</taxon>
        <taxon>Lysobacterales</taxon>
        <taxon>Lysobacteraceae</taxon>
        <taxon>Luteimonas</taxon>
    </lineage>
</organism>
<evidence type="ECO:0000256" key="1">
    <source>
        <dbReference type="ARBA" id="ARBA00004651"/>
    </source>
</evidence>
<gene>
    <name evidence="11" type="ORF">QFW81_12770</name>
</gene>
<feature type="transmembrane region" description="Helical" evidence="8">
    <location>
        <begin position="181"/>
        <end position="198"/>
    </location>
</feature>
<feature type="domain" description="ABC transporter" evidence="9">
    <location>
        <begin position="359"/>
        <end position="595"/>
    </location>
</feature>
<feature type="region of interest" description="Disordered" evidence="7">
    <location>
        <begin position="1"/>
        <end position="22"/>
    </location>
</feature>
<dbReference type="RefSeq" id="WP_280579251.1">
    <property type="nucleotide sequence ID" value="NZ_JARXRO010000018.1"/>
</dbReference>
<dbReference type="InterPro" id="IPR003439">
    <property type="entry name" value="ABC_transporter-like_ATP-bd"/>
</dbReference>
<evidence type="ECO:0000256" key="2">
    <source>
        <dbReference type="ARBA" id="ARBA00022692"/>
    </source>
</evidence>
<evidence type="ECO:0000259" key="9">
    <source>
        <dbReference type="PROSITE" id="PS50893"/>
    </source>
</evidence>
<keyword evidence="4" id="KW-0067">ATP-binding</keyword>
<dbReference type="EMBL" id="JARXRO010000018">
    <property type="protein sequence ID" value="MDH5834786.1"/>
    <property type="molecule type" value="Genomic_DNA"/>
</dbReference>
<evidence type="ECO:0000256" key="7">
    <source>
        <dbReference type="SAM" id="MobiDB-lite"/>
    </source>
</evidence>
<dbReference type="InterPro" id="IPR036640">
    <property type="entry name" value="ABC1_TM_sf"/>
</dbReference>
<dbReference type="SUPFAM" id="SSF90123">
    <property type="entry name" value="ABC transporter transmembrane region"/>
    <property type="match status" value="1"/>
</dbReference>
<dbReference type="InterPro" id="IPR011918">
    <property type="entry name" value="ABC_MsbA_ATP-bd"/>
</dbReference>
<dbReference type="PROSITE" id="PS50893">
    <property type="entry name" value="ABC_TRANSPORTER_2"/>
    <property type="match status" value="1"/>
</dbReference>
<dbReference type="InterPro" id="IPR017871">
    <property type="entry name" value="ABC_transporter-like_CS"/>
</dbReference>
<feature type="transmembrane region" description="Helical" evidence="8">
    <location>
        <begin position="82"/>
        <end position="107"/>
    </location>
</feature>
<protein>
    <submittedName>
        <fullName evidence="11">ABC transporter transmembrane domain-containing protein</fullName>
    </submittedName>
</protein>
<feature type="transmembrane region" description="Helical" evidence="8">
    <location>
        <begin position="259"/>
        <end position="281"/>
    </location>
</feature>
<keyword evidence="2 8" id="KW-0812">Transmembrane</keyword>
<dbReference type="InterPro" id="IPR003593">
    <property type="entry name" value="AAA+_ATPase"/>
</dbReference>
<keyword evidence="12" id="KW-1185">Reference proteome</keyword>
<evidence type="ECO:0000256" key="8">
    <source>
        <dbReference type="SAM" id="Phobius"/>
    </source>
</evidence>
<comment type="caution">
    <text evidence="11">The sequence shown here is derived from an EMBL/GenBank/DDBJ whole genome shotgun (WGS) entry which is preliminary data.</text>
</comment>
<dbReference type="SUPFAM" id="SSF52540">
    <property type="entry name" value="P-loop containing nucleoside triphosphate hydrolases"/>
    <property type="match status" value="1"/>
</dbReference>
<dbReference type="PROSITE" id="PS50929">
    <property type="entry name" value="ABC_TM1F"/>
    <property type="match status" value="1"/>
</dbReference>
<sequence length="599" mass="63544">MAFSRTRRGGARDTGDGTPEGARVPIGSLRTLWPFVLRHRGLFAAWLVSLAASSAATLSLPVAVRHVIDRGFTSGSNIDATFALLLLVSLALAFATAARFFFVSLLGERVVADLRTRLYGHLVGLDQAFFERSRSGELVSRLSADTELLRSVVGSTISVALRSVVMVLGSVVMLVVTSPTLAAWTLVGIPLFVLPLVVGGRRLQTVSRASQDRVADANMLAAETLGAIRTVQAHAREPYERGRFGDAVAQTVATARRRIGLQALVTAVAISLVFGAIVLVLWSGAHDVIGGEMSAGTLGQFVLYALFGGGSVGALAEVWNELQKAAGGMGRISELLEQRPGIAAPAKPAPLPARVCGELRFDDVHFHYPGRDDAPALEGFSLQVAPGETVALVGPSGAGKSTVFAMLLRFHDPQSGRILVDGLDIATLDPAALRGEIALVPQQPNIFAASARENIRYGRLEADDAAIEAAAASAEAHEFIAALPHGYDEQLGERGARLSGGQQQRIAIARALLRDAPILLLDEATSALDAQSERAVQTALEHLMHGRTTLVIAHRLATILKADRIVVMDRGRIVAQGTHAQLLAQDGLYAELARLQFID</sequence>
<evidence type="ECO:0000256" key="3">
    <source>
        <dbReference type="ARBA" id="ARBA00022741"/>
    </source>
</evidence>
<dbReference type="InterPro" id="IPR011527">
    <property type="entry name" value="ABC1_TM_dom"/>
</dbReference>
<evidence type="ECO:0000256" key="6">
    <source>
        <dbReference type="ARBA" id="ARBA00023136"/>
    </source>
</evidence>
<keyword evidence="5 8" id="KW-1133">Transmembrane helix</keyword>
<keyword evidence="6 8" id="KW-0472">Membrane</keyword>
<dbReference type="InterPro" id="IPR027417">
    <property type="entry name" value="P-loop_NTPase"/>
</dbReference>
<evidence type="ECO:0000256" key="5">
    <source>
        <dbReference type="ARBA" id="ARBA00022989"/>
    </source>
</evidence>
<dbReference type="SMART" id="SM00382">
    <property type="entry name" value="AAA"/>
    <property type="match status" value="1"/>
</dbReference>
<evidence type="ECO:0000313" key="11">
    <source>
        <dbReference type="EMBL" id="MDH5834786.1"/>
    </source>
</evidence>
<accession>A0ABT6JXY5</accession>
<reference evidence="11 12" key="1">
    <citation type="submission" date="2023-04" db="EMBL/GenBank/DDBJ databases">
        <title>Luteimonas sp. M1R5S59.</title>
        <authorList>
            <person name="Sun J.-Q."/>
        </authorList>
    </citation>
    <scope>NUCLEOTIDE SEQUENCE [LARGE SCALE GENOMIC DNA]</scope>
    <source>
        <strain evidence="11 12">M1R5S59</strain>
    </source>
</reference>
<dbReference type="Pfam" id="PF00664">
    <property type="entry name" value="ABC_membrane"/>
    <property type="match status" value="1"/>
</dbReference>
<feature type="transmembrane region" description="Helical" evidence="8">
    <location>
        <begin position="148"/>
        <end position="175"/>
    </location>
</feature>
<feature type="transmembrane region" description="Helical" evidence="8">
    <location>
        <begin position="42"/>
        <end position="62"/>
    </location>
</feature>
<evidence type="ECO:0000313" key="12">
    <source>
        <dbReference type="Proteomes" id="UP001156873"/>
    </source>
</evidence>